<reference evidence="2" key="1">
    <citation type="journal article" date="2017" name="Nat. Ecol. Evol.">
        <title>Genome expansion and lineage-specific genetic innovations in the forest pathogenic fungi Armillaria.</title>
        <authorList>
            <person name="Sipos G."/>
            <person name="Prasanna A.N."/>
            <person name="Walter M.C."/>
            <person name="O'Connor E."/>
            <person name="Balint B."/>
            <person name="Krizsan K."/>
            <person name="Kiss B."/>
            <person name="Hess J."/>
            <person name="Varga T."/>
            <person name="Slot J."/>
            <person name="Riley R."/>
            <person name="Boka B."/>
            <person name="Rigling D."/>
            <person name="Barry K."/>
            <person name="Lee J."/>
            <person name="Mihaltcheva S."/>
            <person name="LaButti K."/>
            <person name="Lipzen A."/>
            <person name="Waldron R."/>
            <person name="Moloney N.M."/>
            <person name="Sperisen C."/>
            <person name="Kredics L."/>
            <person name="Vagvoelgyi C."/>
            <person name="Patrignani A."/>
            <person name="Fitzpatrick D."/>
            <person name="Nagy I."/>
            <person name="Doyle S."/>
            <person name="Anderson J.B."/>
            <person name="Grigoriev I.V."/>
            <person name="Gueldener U."/>
            <person name="Muensterkoetter M."/>
            <person name="Nagy L.G."/>
        </authorList>
    </citation>
    <scope>NUCLEOTIDE SEQUENCE [LARGE SCALE GENOMIC DNA]</scope>
    <source>
        <strain evidence="2">28-4</strain>
    </source>
</reference>
<organism evidence="1 2">
    <name type="scientific">Armillaria solidipes</name>
    <dbReference type="NCBI Taxonomy" id="1076256"/>
    <lineage>
        <taxon>Eukaryota</taxon>
        <taxon>Fungi</taxon>
        <taxon>Dikarya</taxon>
        <taxon>Basidiomycota</taxon>
        <taxon>Agaricomycotina</taxon>
        <taxon>Agaricomycetes</taxon>
        <taxon>Agaricomycetidae</taxon>
        <taxon>Agaricales</taxon>
        <taxon>Marasmiineae</taxon>
        <taxon>Physalacriaceae</taxon>
        <taxon>Armillaria</taxon>
    </lineage>
</organism>
<dbReference type="EMBL" id="KZ293476">
    <property type="protein sequence ID" value="PBK61355.1"/>
    <property type="molecule type" value="Genomic_DNA"/>
</dbReference>
<accession>A0A2H3ARF8</accession>
<dbReference type="AlphaFoldDB" id="A0A2H3ARF8"/>
<protein>
    <submittedName>
        <fullName evidence="1">Uncharacterized protein</fullName>
    </submittedName>
</protein>
<evidence type="ECO:0000313" key="2">
    <source>
        <dbReference type="Proteomes" id="UP000218334"/>
    </source>
</evidence>
<evidence type="ECO:0000313" key="1">
    <source>
        <dbReference type="EMBL" id="PBK61355.1"/>
    </source>
</evidence>
<proteinExistence type="predicted"/>
<dbReference type="Proteomes" id="UP000218334">
    <property type="component" value="Unassembled WGS sequence"/>
</dbReference>
<name>A0A2H3ARF8_9AGAR</name>
<sequence length="127" mass="14380">MSTSPYRSPHKDVSTRSIVVSNVYLVVTIAQDGRCIFLSRADILDYNDFINTIIVHCPAITREGIVVQTKDQYVCEGKYVEIRPKYWQGISAFVEGPELDKETIAKHRDAIDSMNSSDIFSYIDGNE</sequence>
<gene>
    <name evidence="1" type="ORF">ARMSODRAFT_981514</name>
</gene>
<keyword evidence="2" id="KW-1185">Reference proteome</keyword>